<gene>
    <name evidence="3" type="ORF">JDW19_17185</name>
</gene>
<dbReference type="InterPro" id="IPR023365">
    <property type="entry name" value="Sortase_dom-sf"/>
</dbReference>
<dbReference type="AlphaFoldDB" id="A0A8I1J2V6"/>
<dbReference type="InterPro" id="IPR042000">
    <property type="entry name" value="Sortase_D_2"/>
</dbReference>
<feature type="active site" description="Proton donor/acceptor" evidence="2">
    <location>
        <position position="141"/>
    </location>
</feature>
<organism evidence="3 4">
    <name type="scientific">Paenibacillus polymyxa</name>
    <name type="common">Bacillus polymyxa</name>
    <dbReference type="NCBI Taxonomy" id="1406"/>
    <lineage>
        <taxon>Bacteria</taxon>
        <taxon>Bacillati</taxon>
        <taxon>Bacillota</taxon>
        <taxon>Bacilli</taxon>
        <taxon>Bacillales</taxon>
        <taxon>Paenibacillaceae</taxon>
        <taxon>Paenibacillus</taxon>
    </lineage>
</organism>
<comment type="caution">
    <text evidence="3">The sequence shown here is derived from an EMBL/GenBank/DDBJ whole genome shotgun (WGS) entry which is preliminary data.</text>
</comment>
<evidence type="ECO:0000256" key="1">
    <source>
        <dbReference type="ARBA" id="ARBA00022801"/>
    </source>
</evidence>
<dbReference type="EMBL" id="JAEHFQ010000009">
    <property type="protein sequence ID" value="MBM0634845.1"/>
    <property type="molecule type" value="Genomic_DNA"/>
</dbReference>
<dbReference type="NCBIfam" id="TIGR01076">
    <property type="entry name" value="sortase_fam"/>
    <property type="match status" value="1"/>
</dbReference>
<dbReference type="CDD" id="cd06166">
    <property type="entry name" value="Sortase_D_2"/>
    <property type="match status" value="1"/>
</dbReference>
<dbReference type="Proteomes" id="UP000650605">
    <property type="component" value="Unassembled WGS sequence"/>
</dbReference>
<evidence type="ECO:0000256" key="2">
    <source>
        <dbReference type="PIRSR" id="PIRSR605754-1"/>
    </source>
</evidence>
<dbReference type="Gene3D" id="2.40.260.10">
    <property type="entry name" value="Sortase"/>
    <property type="match status" value="1"/>
</dbReference>
<feature type="active site" description="Acyl-thioester intermediate" evidence="2">
    <location>
        <position position="203"/>
    </location>
</feature>
<evidence type="ECO:0000313" key="4">
    <source>
        <dbReference type="Proteomes" id="UP000650605"/>
    </source>
</evidence>
<name>A0A8I1J2V6_PAEPO</name>
<evidence type="ECO:0000313" key="3">
    <source>
        <dbReference type="EMBL" id="MBM0634845.1"/>
    </source>
</evidence>
<sequence length="221" mass="24332">MLSLRKLSYVFILLGLLFILFPKATEWNEDREQSKLLKAAELPSGKSDALWPPSLTDSYARLSTTLTEVPAREARQNTSTPPVTIGSANEQTPIATISISRIALKLPVLEGATRINMRHAAVHMPETGTLGQAGNAAVAAHRARTSGRLFNRLNELKIGDKIVVNTRGNQYVYSVYSLKMVDPTDVSVLKSFKKQKLLTLITCDPLINPTHRLIVQAKLST</sequence>
<dbReference type="GO" id="GO:0016787">
    <property type="term" value="F:hydrolase activity"/>
    <property type="evidence" value="ECO:0007669"/>
    <property type="project" value="UniProtKB-KW"/>
</dbReference>
<protein>
    <submittedName>
        <fullName evidence="3">Class D sortase</fullName>
    </submittedName>
</protein>
<proteinExistence type="predicted"/>
<dbReference type="SUPFAM" id="SSF63817">
    <property type="entry name" value="Sortase"/>
    <property type="match status" value="1"/>
</dbReference>
<keyword evidence="1" id="KW-0378">Hydrolase</keyword>
<accession>A0A8I1J2V6</accession>
<dbReference type="Pfam" id="PF04203">
    <property type="entry name" value="Sortase"/>
    <property type="match status" value="1"/>
</dbReference>
<dbReference type="RefSeq" id="WP_029514675.1">
    <property type="nucleotide sequence ID" value="NZ_ALJV01000013.1"/>
</dbReference>
<dbReference type="InterPro" id="IPR005754">
    <property type="entry name" value="Sortase"/>
</dbReference>
<reference evidence="3" key="1">
    <citation type="submission" date="2020-12" db="EMBL/GenBank/DDBJ databases">
        <title>Paenibacillus polymyxa LMG 27872: a double-edged sword.</title>
        <authorList>
            <person name="Langendries S."/>
            <person name="Garcia Mendez S."/>
            <person name="Beirinckx S."/>
            <person name="Viaene T."/>
            <person name="Baeyen S."/>
            <person name="Goeminne G."/>
            <person name="Willems A."/>
            <person name="Debode J."/>
            <person name="Goormachtig S."/>
        </authorList>
    </citation>
    <scope>NUCLEOTIDE SEQUENCE</scope>
    <source>
        <strain evidence="3">LMG 27872</strain>
    </source>
</reference>